<proteinExistence type="predicted"/>
<dbReference type="PANTHER" id="PTHR35381">
    <property type="entry name" value="EF-HAND DOMAIN-CONTAINING PROTEIN"/>
    <property type="match status" value="1"/>
</dbReference>
<evidence type="ECO:0000313" key="3">
    <source>
        <dbReference type="EMBL" id="GAX82985.1"/>
    </source>
</evidence>
<dbReference type="PROSITE" id="PS51394">
    <property type="entry name" value="PFU"/>
    <property type="match status" value="1"/>
</dbReference>
<feature type="region of interest" description="Disordered" evidence="1">
    <location>
        <begin position="946"/>
        <end position="966"/>
    </location>
</feature>
<reference evidence="3 4" key="1">
    <citation type="submission" date="2017-08" db="EMBL/GenBank/DDBJ databases">
        <title>Acidophilic green algal genome provides insights into adaptation to an acidic environment.</title>
        <authorList>
            <person name="Hirooka S."/>
            <person name="Hirose Y."/>
            <person name="Kanesaki Y."/>
            <person name="Higuchi S."/>
            <person name="Fujiwara T."/>
            <person name="Onuma R."/>
            <person name="Era A."/>
            <person name="Ohbayashi R."/>
            <person name="Uzuka A."/>
            <person name="Nozaki H."/>
            <person name="Yoshikawa H."/>
            <person name="Miyagishima S.Y."/>
        </authorList>
    </citation>
    <scope>NUCLEOTIDE SEQUENCE [LARGE SCALE GENOMIC DNA]</scope>
    <source>
        <strain evidence="3 4">NIES-2499</strain>
    </source>
</reference>
<feature type="region of interest" description="Disordered" evidence="1">
    <location>
        <begin position="74"/>
        <end position="112"/>
    </location>
</feature>
<feature type="domain" description="PFU" evidence="2">
    <location>
        <begin position="1"/>
        <end position="68"/>
    </location>
</feature>
<dbReference type="InterPro" id="IPR038122">
    <property type="entry name" value="PFU_sf"/>
</dbReference>
<evidence type="ECO:0000256" key="1">
    <source>
        <dbReference type="SAM" id="MobiDB-lite"/>
    </source>
</evidence>
<accession>A0A250XIS7</accession>
<gene>
    <name evidence="3" type="ORF">CEUSTIGMA_g10412.t1</name>
</gene>
<evidence type="ECO:0000313" key="4">
    <source>
        <dbReference type="Proteomes" id="UP000232323"/>
    </source>
</evidence>
<feature type="region of interest" description="Disordered" evidence="1">
    <location>
        <begin position="126"/>
        <end position="155"/>
    </location>
</feature>
<dbReference type="AlphaFoldDB" id="A0A250XIS7"/>
<dbReference type="EMBL" id="BEGY01000089">
    <property type="protein sequence ID" value="GAX82985.1"/>
    <property type="molecule type" value="Genomic_DNA"/>
</dbReference>
<dbReference type="PANTHER" id="PTHR35381:SF1">
    <property type="entry name" value="EF-HAND DOMAIN-CONTAINING PROTEIN"/>
    <property type="match status" value="1"/>
</dbReference>
<sequence length="966" mass="105143">MDHPTVLVTTVDIGGGKSDKIVIKRGDDPADLANAFCQRHKLPDGVLGPLTEHLLDNLRKASKSISVVSQVPTVTDSGSASVSPLPPMHMSESPLKPKMHQNDSPEDQDIQPMQDHTFTDITPTRAQYAKQHGQKPGSAAQQAPLSFANPHDSGRLNEQLNAKMVPIDPRTMLTVSSEDTNSQASSRRGGGGRMRRSMQSNDPDIRDSVHYRLYNKAQDQAKRAEARRQMQGAELTASMVAGKTSISWISSEMMKERTQGQFDNYGEMLYAEGLEAAAIRRSKAVAEQTQRESQKLQGVTFSPEITALARALCGEGDVESIPAWQRLSQQKRTKTLERLREMRSMKEKEEVQECTFRPVINNKSRVMMSEREEMLREMRMSAHEQLFQDAIRRQHKMEELATWVPDEVTFQPQVNHDHMAQEYLRRSYDTTKISSPAKAAAAVAVPPVVERLYARHQKTLEKLEASRVKYTGPCDPVTGKPLYQPEVGRAPRGGYVRPASSGAAAVHEHLYARAVESLQKKEAAAEAERKAAEAEANGVHALSTSEKLFRRLKAKRFTQIFDYLRGEDVAHMQGKADVHTSAGSALDLVALIRRPDARLDNLDTEVREDVEIAAEVHAKAVGVLLLPAELSADQGAGPAEAEYEAAVAALPAAPSLTLEDFQSLMEQALLLRRGPRAYLVPSPSSKHNPEPSFRPAINQRSRELAARLRPTEIHTFELLHHTADSARVKLEAARKANEDAELRSCTFMPSLNSNTLGAEGKALRGIRQQGGVGSGATTPRTPRGHSAAITPSSPSKQQQQQQGVHTPLTGLLSGVQQFEDDEEVDREFLALEQEVREALQGASLTASQLEGLAISGNTALGDAGMMTQLPEVTAALRAQLQSGSVDPEELRATEEMLLDLLGGSAAAAAAGLVAGSGDAARGGGIILKGAAGTSKMEQLAGELSHWDHRSDPLGTSIQVPLHSAAK</sequence>
<evidence type="ECO:0000259" key="2">
    <source>
        <dbReference type="PROSITE" id="PS51394"/>
    </source>
</evidence>
<dbReference type="Proteomes" id="UP000232323">
    <property type="component" value="Unassembled WGS sequence"/>
</dbReference>
<keyword evidence="4" id="KW-1185">Reference proteome</keyword>
<comment type="caution">
    <text evidence="3">The sequence shown here is derived from an EMBL/GenBank/DDBJ whole genome shotgun (WGS) entry which is preliminary data.</text>
</comment>
<dbReference type="OrthoDB" id="75192at2759"/>
<dbReference type="Gene3D" id="3.10.20.870">
    <property type="entry name" value="PFU (PLAA family ubiquitin binding), C-terminal domain"/>
    <property type="match status" value="1"/>
</dbReference>
<feature type="region of interest" description="Disordered" evidence="1">
    <location>
        <begin position="172"/>
        <end position="206"/>
    </location>
</feature>
<protein>
    <recommendedName>
        <fullName evidence="2">PFU domain-containing protein</fullName>
    </recommendedName>
</protein>
<feature type="region of interest" description="Disordered" evidence="1">
    <location>
        <begin position="767"/>
        <end position="804"/>
    </location>
</feature>
<dbReference type="InterPro" id="IPR015155">
    <property type="entry name" value="PFU"/>
</dbReference>
<dbReference type="STRING" id="1157962.A0A250XIS7"/>
<organism evidence="3 4">
    <name type="scientific">Chlamydomonas eustigma</name>
    <dbReference type="NCBI Taxonomy" id="1157962"/>
    <lineage>
        <taxon>Eukaryota</taxon>
        <taxon>Viridiplantae</taxon>
        <taxon>Chlorophyta</taxon>
        <taxon>core chlorophytes</taxon>
        <taxon>Chlorophyceae</taxon>
        <taxon>CS clade</taxon>
        <taxon>Chlamydomonadales</taxon>
        <taxon>Chlamydomonadaceae</taxon>
        <taxon>Chlamydomonas</taxon>
    </lineage>
</organism>
<name>A0A250XIS7_9CHLO</name>